<dbReference type="SUPFAM" id="SSF51735">
    <property type="entry name" value="NAD(P)-binding Rossmann-fold domains"/>
    <property type="match status" value="1"/>
</dbReference>
<evidence type="ECO:0000313" key="2">
    <source>
        <dbReference type="EMBL" id="KAF2260297.1"/>
    </source>
</evidence>
<reference evidence="3" key="1">
    <citation type="journal article" date="2020" name="Stud. Mycol.">
        <title>101 Dothideomycetes genomes: A test case for predicting lifestyles and emergence of pathogens.</title>
        <authorList>
            <person name="Haridas S."/>
            <person name="Albert R."/>
            <person name="Binder M."/>
            <person name="Bloem J."/>
            <person name="LaButti K."/>
            <person name="Salamov A."/>
            <person name="Andreopoulos B."/>
            <person name="Baker S."/>
            <person name="Barry K."/>
            <person name="Bills G."/>
            <person name="Bluhm B."/>
            <person name="Cannon C."/>
            <person name="Castanera R."/>
            <person name="Culley D."/>
            <person name="Daum C."/>
            <person name="Ezra D."/>
            <person name="Gonzalez J."/>
            <person name="Henrissat B."/>
            <person name="Kuo A."/>
            <person name="Liang C."/>
            <person name="Lipzen A."/>
            <person name="Lutzoni F."/>
            <person name="Magnuson J."/>
            <person name="Mondo S."/>
            <person name="Nolan M."/>
            <person name="Ohm R."/>
            <person name="Pangilinan J."/>
            <person name="Park H.-J."/>
            <person name="Ramirez L."/>
            <person name="Alfaro M."/>
            <person name="Sun H."/>
            <person name="Tritt A."/>
            <person name="Yoshinaga Y."/>
            <person name="Zwiers L.-H."/>
            <person name="Turgeon B."/>
            <person name="Goodwin S."/>
            <person name="Spatafora J."/>
            <person name="Crous P."/>
            <person name="Grigoriev I."/>
        </authorList>
    </citation>
    <scope>NUCLEOTIDE SEQUENCE [LARGE SCALE GENOMIC DNA]</scope>
    <source>
        <strain evidence="3">CBS 304.66</strain>
    </source>
</reference>
<dbReference type="OrthoDB" id="542013at2759"/>
<dbReference type="AlphaFoldDB" id="A0A9P4K2W0"/>
<dbReference type="PRINTS" id="PR00081">
    <property type="entry name" value="GDHRDH"/>
</dbReference>
<name>A0A9P4K2W0_9PLEO</name>
<evidence type="ECO:0000313" key="3">
    <source>
        <dbReference type="Proteomes" id="UP000800093"/>
    </source>
</evidence>
<dbReference type="GO" id="GO:0016491">
    <property type="term" value="F:oxidoreductase activity"/>
    <property type="evidence" value="ECO:0007669"/>
    <property type="project" value="UniProtKB-KW"/>
</dbReference>
<gene>
    <name evidence="2" type="ORF">CC78DRAFT_536486</name>
</gene>
<accession>A0A9P4K2W0</accession>
<proteinExistence type="predicted"/>
<comment type="caution">
    <text evidence="2">The sequence shown here is derived from an EMBL/GenBank/DDBJ whole genome shotgun (WGS) entry which is preliminary data.</text>
</comment>
<keyword evidence="1" id="KW-0560">Oxidoreductase</keyword>
<dbReference type="Gene3D" id="3.40.50.720">
    <property type="entry name" value="NAD(P)-binding Rossmann-like Domain"/>
    <property type="match status" value="1"/>
</dbReference>
<keyword evidence="3" id="KW-1185">Reference proteome</keyword>
<dbReference type="PANTHER" id="PTHR43157:SF31">
    <property type="entry name" value="PHOSPHATIDYLINOSITOL-GLYCAN BIOSYNTHESIS CLASS F PROTEIN"/>
    <property type="match status" value="1"/>
</dbReference>
<dbReference type="Pfam" id="PF00106">
    <property type="entry name" value="adh_short"/>
    <property type="match status" value="1"/>
</dbReference>
<dbReference type="InterPro" id="IPR002347">
    <property type="entry name" value="SDR_fam"/>
</dbReference>
<organism evidence="2 3">
    <name type="scientific">Lojkania enalia</name>
    <dbReference type="NCBI Taxonomy" id="147567"/>
    <lineage>
        <taxon>Eukaryota</taxon>
        <taxon>Fungi</taxon>
        <taxon>Dikarya</taxon>
        <taxon>Ascomycota</taxon>
        <taxon>Pezizomycotina</taxon>
        <taxon>Dothideomycetes</taxon>
        <taxon>Pleosporomycetidae</taxon>
        <taxon>Pleosporales</taxon>
        <taxon>Pleosporales incertae sedis</taxon>
        <taxon>Lojkania</taxon>
    </lineage>
</organism>
<sequence length="332" mass="36644">MGFFLNLIRSQFFTTIPYPSSDFSGQTVIITGSNTGLGLEAARHIVRLGAAKVILAVRCVSKGEAAAQDILQSTNAKANVIDVWKLDLSSYESVKAFGARLQTLDRLDAIIQNAGIFTTKFALAEENESQITVNVVSAAQVGLYALPKLRETSQTFNVRTRLEFVGSDLYQIAKFKEAESSGYLFDALNSKDLANMDDRYAVSKLLLLFTVREIATRSPITKDSNVVIIKSTPGACKSDLFRDDFSWLQKIMMSCMNAIFARTTEVGGRILVNCARPDIEAEAHGRFLQDCRVFTNGKNIDSTKGQQLQKRWNSELFSKLENIAPGITKVLA</sequence>
<evidence type="ECO:0000256" key="1">
    <source>
        <dbReference type="ARBA" id="ARBA00023002"/>
    </source>
</evidence>
<dbReference type="InterPro" id="IPR036291">
    <property type="entry name" value="NAD(P)-bd_dom_sf"/>
</dbReference>
<dbReference type="PANTHER" id="PTHR43157">
    <property type="entry name" value="PHOSPHATIDYLINOSITOL-GLYCAN BIOSYNTHESIS CLASS F PROTEIN-RELATED"/>
    <property type="match status" value="1"/>
</dbReference>
<protein>
    <submittedName>
        <fullName evidence="2">NAD(P)-binding protein</fullName>
    </submittedName>
</protein>
<dbReference type="Proteomes" id="UP000800093">
    <property type="component" value="Unassembled WGS sequence"/>
</dbReference>
<dbReference type="EMBL" id="ML986684">
    <property type="protein sequence ID" value="KAF2260297.1"/>
    <property type="molecule type" value="Genomic_DNA"/>
</dbReference>